<evidence type="ECO:0000256" key="2">
    <source>
        <dbReference type="ARBA" id="ARBA00004127"/>
    </source>
</evidence>
<evidence type="ECO:0000256" key="17">
    <source>
        <dbReference type="SAM" id="Phobius"/>
    </source>
</evidence>
<evidence type="ECO:0000256" key="12">
    <source>
        <dbReference type="ARBA" id="ARBA00048800"/>
    </source>
</evidence>
<dbReference type="AlphaFoldDB" id="A0AAV2SYD4"/>
<comment type="catalytic activity">
    <reaction evidence="1">
        <text>9-(9Z-hexadecenoyloxy)-octadecanoate + H2O = (9Z)-hexadecenoate + 9-hydroxy-octadecanoate + H(+)</text>
        <dbReference type="Rhea" id="RHEA:52068"/>
        <dbReference type="ChEBI" id="CHEBI:15377"/>
        <dbReference type="ChEBI" id="CHEBI:15378"/>
        <dbReference type="ChEBI" id="CHEBI:32372"/>
        <dbReference type="ChEBI" id="CHEBI:136286"/>
        <dbReference type="ChEBI" id="CHEBI:136309"/>
    </reaction>
    <physiologicalReaction direction="left-to-right" evidence="1">
        <dbReference type="Rhea" id="RHEA:52069"/>
    </physiologicalReaction>
</comment>
<evidence type="ECO:0000256" key="9">
    <source>
        <dbReference type="ARBA" id="ARBA00047863"/>
    </source>
</evidence>
<evidence type="ECO:0000256" key="11">
    <source>
        <dbReference type="ARBA" id="ARBA00048701"/>
    </source>
</evidence>
<comment type="catalytic activity">
    <reaction evidence="13">
        <text>9-octadecanoyloxy-octadecanoate + H2O = 9-hydroxy-octadecanoate + octadecanoate + H(+)</text>
        <dbReference type="Rhea" id="RHEA:52096"/>
        <dbReference type="ChEBI" id="CHEBI:15377"/>
        <dbReference type="ChEBI" id="CHEBI:15378"/>
        <dbReference type="ChEBI" id="CHEBI:25629"/>
        <dbReference type="ChEBI" id="CHEBI:136286"/>
        <dbReference type="ChEBI" id="CHEBI:136373"/>
    </reaction>
    <physiologicalReaction direction="left-to-right" evidence="13">
        <dbReference type="Rhea" id="RHEA:52097"/>
    </physiologicalReaction>
</comment>
<dbReference type="GO" id="GO:0012505">
    <property type="term" value="C:endomembrane system"/>
    <property type="evidence" value="ECO:0007669"/>
    <property type="project" value="UniProtKB-SubCell"/>
</dbReference>
<dbReference type="Pfam" id="PF04750">
    <property type="entry name" value="Far-17a_AIG1"/>
    <property type="match status" value="1"/>
</dbReference>
<evidence type="ECO:0000256" key="4">
    <source>
        <dbReference type="ARBA" id="ARBA00022692"/>
    </source>
</evidence>
<accession>A0AAV2SYD4</accession>
<comment type="catalytic activity">
    <reaction evidence="8">
        <text>13-octadecanoyloxy-octadecanoate + H2O = 13-hydroxy-octadecanoate + octadecanoate + H(+)</text>
        <dbReference type="Rhea" id="RHEA:52084"/>
        <dbReference type="ChEBI" id="CHEBI:15377"/>
        <dbReference type="ChEBI" id="CHEBI:15378"/>
        <dbReference type="ChEBI" id="CHEBI:25629"/>
        <dbReference type="ChEBI" id="CHEBI:136304"/>
        <dbReference type="ChEBI" id="CHEBI:136335"/>
    </reaction>
    <physiologicalReaction direction="left-to-right" evidence="8">
        <dbReference type="Rhea" id="RHEA:52085"/>
    </physiologicalReaction>
</comment>
<comment type="catalytic activity">
    <reaction evidence="7">
        <text>12-hexadecanoyloxy-octadecanoate + H2O = 12-hydroxyoctadecanoate + hexadecanoate + H(+)</text>
        <dbReference type="Rhea" id="RHEA:52056"/>
        <dbReference type="ChEBI" id="CHEBI:7896"/>
        <dbReference type="ChEBI" id="CHEBI:15377"/>
        <dbReference type="ChEBI" id="CHEBI:15378"/>
        <dbReference type="ChEBI" id="CHEBI:83677"/>
        <dbReference type="ChEBI" id="CHEBI:84201"/>
    </reaction>
    <physiologicalReaction direction="left-to-right" evidence="7">
        <dbReference type="Rhea" id="RHEA:52057"/>
    </physiologicalReaction>
</comment>
<comment type="catalytic activity">
    <reaction evidence="16">
        <text>12-(9Z-hexadecenoyloxy)-octadecanoate + H2O = 12-hydroxyoctadecanoate + (9Z)-hexadecenoate + H(+)</text>
        <dbReference type="Rhea" id="RHEA:52072"/>
        <dbReference type="ChEBI" id="CHEBI:15377"/>
        <dbReference type="ChEBI" id="CHEBI:15378"/>
        <dbReference type="ChEBI" id="CHEBI:32372"/>
        <dbReference type="ChEBI" id="CHEBI:84201"/>
        <dbReference type="ChEBI" id="CHEBI:136312"/>
    </reaction>
    <physiologicalReaction direction="left-to-right" evidence="16">
        <dbReference type="Rhea" id="RHEA:52073"/>
    </physiologicalReaction>
</comment>
<evidence type="ECO:0000256" key="6">
    <source>
        <dbReference type="ARBA" id="ARBA00023136"/>
    </source>
</evidence>
<comment type="subcellular location">
    <subcellularLocation>
        <location evidence="2">Endomembrane system</location>
        <topology evidence="2">Multi-pass membrane protein</topology>
    </subcellularLocation>
</comment>
<feature type="transmembrane region" description="Helical" evidence="17">
    <location>
        <begin position="77"/>
        <end position="98"/>
    </location>
</feature>
<evidence type="ECO:0000313" key="19">
    <source>
        <dbReference type="Proteomes" id="UP001497623"/>
    </source>
</evidence>
<evidence type="ECO:0000313" key="18">
    <source>
        <dbReference type="EMBL" id="CAL4259537.1"/>
    </source>
</evidence>
<keyword evidence="4 17" id="KW-0812">Transmembrane</keyword>
<dbReference type="GO" id="GO:0016020">
    <property type="term" value="C:membrane"/>
    <property type="evidence" value="ECO:0007669"/>
    <property type="project" value="InterPro"/>
</dbReference>
<feature type="transmembrane region" description="Helical" evidence="17">
    <location>
        <begin position="28"/>
        <end position="50"/>
    </location>
</feature>
<sequence>MGPFTIGWMGFGISHYLNLSKIPLLRGVAANILFHSLAVVIMAVNVYGFIHGLSMVEMSEDLVQLLETHVQNNPGKFITFLNMVLQSLYFSLALLIDLMGFNNTLTSNQKRLADIRDIAFASLLFPLGIWVCSSFWVVYWMYSDIILPAKIALLFPSWLNHGLHTVPAWFAIRETIILKYLKRAMSVHNLVICGLFRDYYPELTKFTLKMWMWFCMNVVGLGKLDLIVSQTRLVERVAEMYTDGEIVH</sequence>
<feature type="transmembrane region" description="Helical" evidence="17">
    <location>
        <begin position="118"/>
        <end position="139"/>
    </location>
</feature>
<dbReference type="InterPro" id="IPR006838">
    <property type="entry name" value="ADTRP_AIG1"/>
</dbReference>
<protein>
    <submittedName>
        <fullName evidence="18">Uncharacterized protein</fullName>
    </submittedName>
</protein>
<comment type="catalytic activity">
    <reaction evidence="10">
        <text>12-octadecanoyloxy-octadecanoate + H2O = 12-hydroxyoctadecanoate + octadecanoate + H(+)</text>
        <dbReference type="Rhea" id="RHEA:52080"/>
        <dbReference type="ChEBI" id="CHEBI:15377"/>
        <dbReference type="ChEBI" id="CHEBI:15378"/>
        <dbReference type="ChEBI" id="CHEBI:25629"/>
        <dbReference type="ChEBI" id="CHEBI:84201"/>
        <dbReference type="ChEBI" id="CHEBI:136330"/>
    </reaction>
    <physiologicalReaction direction="left-to-right" evidence="10">
        <dbReference type="Rhea" id="RHEA:52081"/>
    </physiologicalReaction>
</comment>
<evidence type="ECO:0000256" key="10">
    <source>
        <dbReference type="ARBA" id="ARBA00048680"/>
    </source>
</evidence>
<evidence type="ECO:0000256" key="8">
    <source>
        <dbReference type="ARBA" id="ARBA00047427"/>
    </source>
</evidence>
<dbReference type="PANTHER" id="PTHR10989:SF16">
    <property type="entry name" value="AT02829P-RELATED"/>
    <property type="match status" value="1"/>
</dbReference>
<keyword evidence="19" id="KW-1185">Reference proteome</keyword>
<dbReference type="EMBL" id="CAXKWB010206177">
    <property type="protein sequence ID" value="CAL4259537.1"/>
    <property type="molecule type" value="Genomic_DNA"/>
</dbReference>
<name>A0AAV2SYD4_MEGNR</name>
<comment type="catalytic activity">
    <reaction evidence="12">
        <text>9-(9Z-octadecenoyloxy)-octadecanoate + H2O = 9-hydroxy-octadecanoate + (9Z)-octadecenoate + H(+)</text>
        <dbReference type="Rhea" id="RHEA:52048"/>
        <dbReference type="ChEBI" id="CHEBI:15377"/>
        <dbReference type="ChEBI" id="CHEBI:15378"/>
        <dbReference type="ChEBI" id="CHEBI:30823"/>
        <dbReference type="ChEBI" id="CHEBI:136282"/>
        <dbReference type="ChEBI" id="CHEBI:136286"/>
    </reaction>
    <physiologicalReaction direction="left-to-right" evidence="12">
        <dbReference type="Rhea" id="RHEA:52049"/>
    </physiologicalReaction>
</comment>
<evidence type="ECO:0000256" key="3">
    <source>
        <dbReference type="ARBA" id="ARBA00009300"/>
    </source>
</evidence>
<keyword evidence="5 17" id="KW-1133">Transmembrane helix</keyword>
<comment type="catalytic activity">
    <reaction evidence="11">
        <text>12-(9Z-octadecenoyloxy)-octadecanoate + H2O = 12-hydroxyoctadecanoate + (9Z)-octadecenoate + H(+)</text>
        <dbReference type="Rhea" id="RHEA:52060"/>
        <dbReference type="ChEBI" id="CHEBI:15377"/>
        <dbReference type="ChEBI" id="CHEBI:15378"/>
        <dbReference type="ChEBI" id="CHEBI:30823"/>
        <dbReference type="ChEBI" id="CHEBI:84201"/>
        <dbReference type="ChEBI" id="CHEBI:136302"/>
    </reaction>
    <physiologicalReaction direction="left-to-right" evidence="11">
        <dbReference type="Rhea" id="RHEA:52061"/>
    </physiologicalReaction>
</comment>
<feature type="non-terminal residue" evidence="18">
    <location>
        <position position="248"/>
    </location>
</feature>
<evidence type="ECO:0000256" key="5">
    <source>
        <dbReference type="ARBA" id="ARBA00022989"/>
    </source>
</evidence>
<reference evidence="18 19" key="1">
    <citation type="submission" date="2024-05" db="EMBL/GenBank/DDBJ databases">
        <authorList>
            <person name="Wallberg A."/>
        </authorList>
    </citation>
    <scope>NUCLEOTIDE SEQUENCE [LARGE SCALE GENOMIC DNA]</scope>
</reference>
<organism evidence="18 19">
    <name type="scientific">Meganyctiphanes norvegica</name>
    <name type="common">Northern krill</name>
    <name type="synonym">Thysanopoda norvegica</name>
    <dbReference type="NCBI Taxonomy" id="48144"/>
    <lineage>
        <taxon>Eukaryota</taxon>
        <taxon>Metazoa</taxon>
        <taxon>Ecdysozoa</taxon>
        <taxon>Arthropoda</taxon>
        <taxon>Crustacea</taxon>
        <taxon>Multicrustacea</taxon>
        <taxon>Malacostraca</taxon>
        <taxon>Eumalacostraca</taxon>
        <taxon>Eucarida</taxon>
        <taxon>Euphausiacea</taxon>
        <taxon>Euphausiidae</taxon>
        <taxon>Meganyctiphanes</taxon>
    </lineage>
</organism>
<comment type="catalytic activity">
    <reaction evidence="14">
        <text>13-(9Z-octadecenoyloxy)-octadecanoate + H2O = 13-hydroxy-octadecanoate + (9Z)-octadecenoate + H(+)</text>
        <dbReference type="Rhea" id="RHEA:52064"/>
        <dbReference type="ChEBI" id="CHEBI:15377"/>
        <dbReference type="ChEBI" id="CHEBI:15378"/>
        <dbReference type="ChEBI" id="CHEBI:30823"/>
        <dbReference type="ChEBI" id="CHEBI:136303"/>
        <dbReference type="ChEBI" id="CHEBI:136304"/>
    </reaction>
    <physiologicalReaction direction="left-to-right" evidence="14">
        <dbReference type="Rhea" id="RHEA:52065"/>
    </physiologicalReaction>
</comment>
<dbReference type="PANTHER" id="PTHR10989">
    <property type="entry name" value="ANDROGEN-INDUCED PROTEIN 1-RELATED"/>
    <property type="match status" value="1"/>
</dbReference>
<comment type="catalytic activity">
    <reaction evidence="9">
        <text>9-hexadecanoyloxy-octadecanoate + H2O = 9-hydroxy-octadecanoate + hexadecanoate + H(+)</text>
        <dbReference type="Rhea" id="RHEA:52052"/>
        <dbReference type="ChEBI" id="CHEBI:7896"/>
        <dbReference type="ChEBI" id="CHEBI:15377"/>
        <dbReference type="ChEBI" id="CHEBI:15378"/>
        <dbReference type="ChEBI" id="CHEBI:83670"/>
        <dbReference type="ChEBI" id="CHEBI:136286"/>
    </reaction>
    <physiologicalReaction direction="left-to-right" evidence="9">
        <dbReference type="Rhea" id="RHEA:52053"/>
    </physiologicalReaction>
</comment>
<comment type="catalytic activity">
    <reaction evidence="15">
        <text>13-(9Z-hexadecenoyloxy)-octadecanoate + H2O = 13-hydroxy-octadecanoate + (9Z)-hexadecenoate + H(+)</text>
        <dbReference type="Rhea" id="RHEA:52076"/>
        <dbReference type="ChEBI" id="CHEBI:15377"/>
        <dbReference type="ChEBI" id="CHEBI:15378"/>
        <dbReference type="ChEBI" id="CHEBI:32372"/>
        <dbReference type="ChEBI" id="CHEBI:136304"/>
        <dbReference type="ChEBI" id="CHEBI:136315"/>
    </reaction>
    <physiologicalReaction direction="left-to-right" evidence="15">
        <dbReference type="Rhea" id="RHEA:52077"/>
    </physiologicalReaction>
</comment>
<evidence type="ECO:0000256" key="15">
    <source>
        <dbReference type="ARBA" id="ARBA00049322"/>
    </source>
</evidence>
<gene>
    <name evidence="18" type="ORF">MNOR_LOCUS42150</name>
</gene>
<evidence type="ECO:0000256" key="16">
    <source>
        <dbReference type="ARBA" id="ARBA00049428"/>
    </source>
</evidence>
<proteinExistence type="inferred from homology"/>
<dbReference type="Proteomes" id="UP001497623">
    <property type="component" value="Unassembled WGS sequence"/>
</dbReference>
<comment type="caution">
    <text evidence="18">The sequence shown here is derived from an EMBL/GenBank/DDBJ whole genome shotgun (WGS) entry which is preliminary data.</text>
</comment>
<evidence type="ECO:0000256" key="7">
    <source>
        <dbReference type="ARBA" id="ARBA00047368"/>
    </source>
</evidence>
<keyword evidence="6 17" id="KW-0472">Membrane</keyword>
<evidence type="ECO:0000256" key="14">
    <source>
        <dbReference type="ARBA" id="ARBA00049296"/>
    </source>
</evidence>
<evidence type="ECO:0000256" key="13">
    <source>
        <dbReference type="ARBA" id="ARBA00049221"/>
    </source>
</evidence>
<comment type="similarity">
    <text evidence="3">Belongs to the AIG1 family.</text>
</comment>
<evidence type="ECO:0000256" key="1">
    <source>
        <dbReference type="ARBA" id="ARBA00000923"/>
    </source>
</evidence>